<dbReference type="GO" id="GO:0005737">
    <property type="term" value="C:cytoplasm"/>
    <property type="evidence" value="ECO:0007669"/>
    <property type="project" value="TreeGrafter"/>
</dbReference>
<dbReference type="PANTHER" id="PTHR12874:SF29">
    <property type="entry name" value="F-BOX ONLY PROTEIN 9"/>
    <property type="match status" value="1"/>
</dbReference>
<reference evidence="5" key="1">
    <citation type="submission" date="2024-06" db="EMBL/GenBank/DDBJ databases">
        <authorList>
            <person name="Liu X."/>
            <person name="Lenzi L."/>
            <person name="Haldenby T S."/>
            <person name="Uol C."/>
        </authorList>
    </citation>
    <scope>NUCLEOTIDE SEQUENCE</scope>
</reference>
<dbReference type="Proteomes" id="UP001497525">
    <property type="component" value="Unassembled WGS sequence"/>
</dbReference>
<name>A0AAV2TZB6_CALDB</name>
<evidence type="ECO:0000313" key="5">
    <source>
        <dbReference type="EMBL" id="CAL5142113.1"/>
    </source>
</evidence>
<evidence type="ECO:0000256" key="1">
    <source>
        <dbReference type="ARBA" id="ARBA00022786"/>
    </source>
</evidence>
<evidence type="ECO:0000259" key="4">
    <source>
        <dbReference type="Pfam" id="PF19270"/>
    </source>
</evidence>
<organism evidence="5 6">
    <name type="scientific">Calicophoron daubneyi</name>
    <name type="common">Rumen fluke</name>
    <name type="synonym">Paramphistomum daubneyi</name>
    <dbReference type="NCBI Taxonomy" id="300641"/>
    <lineage>
        <taxon>Eukaryota</taxon>
        <taxon>Metazoa</taxon>
        <taxon>Spiralia</taxon>
        <taxon>Lophotrochozoa</taxon>
        <taxon>Platyhelminthes</taxon>
        <taxon>Trematoda</taxon>
        <taxon>Digenea</taxon>
        <taxon>Plagiorchiida</taxon>
        <taxon>Pronocephalata</taxon>
        <taxon>Paramphistomoidea</taxon>
        <taxon>Paramphistomidae</taxon>
        <taxon>Calicophoron</taxon>
    </lineage>
</organism>
<sequence>MSIRASASIGDSSSETDDEDSESSSSELTATEEIFRDSTRERTLEIFYEDWKREVAEKKCGGTRTSNGDSAGKRRSNDVIPIRHPETIALVECVGGEKLEHPPRTEQRDRPPVNRKVGGLLFDSTDFSDVCLEPEAKDTRRTHISVLPHELLLRIFRWAVGSHLDIRVLGNLACVCRGFYLLAYDQCLWRNVCLRLWPSLLAVRPLSNRNRGGLSYSNIPTLYGYTNWRDMAIRKPHVLLDGCYLCRISYVRAGEPAIGVSYRPFHIVVYYRGIRFYPDGRVEMLTSPGTPNGVVAALGRRKFVGSTSGTGQSDLCGDDTIYSPTGGLLQGTYKWCDPDMVVCTLFRPPPREPPPSRRRRAAGGPNPDLAVTFNIRFRLASSRRRLHNILHWDSYVIDTINKALRSEYSTALDVSSDQFPSCYFSRVRSYTSEIAPEPL</sequence>
<keyword evidence="1" id="KW-0833">Ubl conjugation pathway</keyword>
<evidence type="ECO:0008006" key="7">
    <source>
        <dbReference type="Google" id="ProtNLM"/>
    </source>
</evidence>
<dbReference type="CDD" id="cd22089">
    <property type="entry name" value="F-box_FBXO9"/>
    <property type="match status" value="1"/>
</dbReference>
<feature type="domain" description="F-box" evidence="3">
    <location>
        <begin position="144"/>
        <end position="195"/>
    </location>
</feature>
<dbReference type="GO" id="GO:0031146">
    <property type="term" value="P:SCF-dependent proteasomal ubiquitin-dependent protein catabolic process"/>
    <property type="evidence" value="ECO:0007669"/>
    <property type="project" value="TreeGrafter"/>
</dbReference>
<dbReference type="InterPro" id="IPR045464">
    <property type="entry name" value="Hrt3/FBXO9_C"/>
</dbReference>
<evidence type="ECO:0000313" key="6">
    <source>
        <dbReference type="Proteomes" id="UP001497525"/>
    </source>
</evidence>
<dbReference type="Pfam" id="PF12937">
    <property type="entry name" value="F-box-like"/>
    <property type="match status" value="1"/>
</dbReference>
<evidence type="ECO:0000259" key="3">
    <source>
        <dbReference type="Pfam" id="PF12937"/>
    </source>
</evidence>
<dbReference type="GO" id="GO:0019005">
    <property type="term" value="C:SCF ubiquitin ligase complex"/>
    <property type="evidence" value="ECO:0007669"/>
    <property type="project" value="TreeGrafter"/>
</dbReference>
<evidence type="ECO:0000256" key="2">
    <source>
        <dbReference type="SAM" id="MobiDB-lite"/>
    </source>
</evidence>
<feature type="region of interest" description="Disordered" evidence="2">
    <location>
        <begin position="59"/>
        <end position="79"/>
    </location>
</feature>
<dbReference type="Gene3D" id="1.20.1280.50">
    <property type="match status" value="1"/>
</dbReference>
<comment type="caution">
    <text evidence="5">The sequence shown here is derived from an EMBL/GenBank/DDBJ whole genome shotgun (WGS) entry which is preliminary data.</text>
</comment>
<dbReference type="Pfam" id="PF19270">
    <property type="entry name" value="FBO_C"/>
    <property type="match status" value="1"/>
</dbReference>
<gene>
    <name evidence="5" type="ORF">CDAUBV1_LOCUS17391</name>
</gene>
<dbReference type="EMBL" id="CAXLJL010000956">
    <property type="protein sequence ID" value="CAL5142113.1"/>
    <property type="molecule type" value="Genomic_DNA"/>
</dbReference>
<dbReference type="SUPFAM" id="SSF81383">
    <property type="entry name" value="F-box domain"/>
    <property type="match status" value="1"/>
</dbReference>
<proteinExistence type="predicted"/>
<dbReference type="AlphaFoldDB" id="A0AAV2TZB6"/>
<dbReference type="InterPro" id="IPR036047">
    <property type="entry name" value="F-box-like_dom_sf"/>
</dbReference>
<feature type="domain" description="F-box protein Hrt3/FBXO9 C-terminal" evidence="4">
    <location>
        <begin position="226"/>
        <end position="302"/>
    </location>
</feature>
<accession>A0AAV2TZB6</accession>
<feature type="region of interest" description="Disordered" evidence="2">
    <location>
        <begin position="1"/>
        <end position="36"/>
    </location>
</feature>
<dbReference type="InterPro" id="IPR001810">
    <property type="entry name" value="F-box_dom"/>
</dbReference>
<dbReference type="PANTHER" id="PTHR12874">
    <property type="entry name" value="F-BOX ONLY PROTEIN 48-RELATED"/>
    <property type="match status" value="1"/>
</dbReference>
<protein>
    <recommendedName>
        <fullName evidence="7">F-box domain-containing protein</fullName>
    </recommendedName>
</protein>